<reference evidence="3" key="1">
    <citation type="journal article" date="2019" name="Int. J. Syst. Evol. Microbiol.">
        <title>The Global Catalogue of Microorganisms (GCM) 10K type strain sequencing project: providing services to taxonomists for standard genome sequencing and annotation.</title>
        <authorList>
            <consortium name="The Broad Institute Genomics Platform"/>
            <consortium name="The Broad Institute Genome Sequencing Center for Infectious Disease"/>
            <person name="Wu L."/>
            <person name="Ma J."/>
        </authorList>
    </citation>
    <scope>NUCLEOTIDE SEQUENCE [LARGE SCALE GENOMIC DNA]</scope>
    <source>
        <strain evidence="3">CCUG 54822</strain>
    </source>
</reference>
<gene>
    <name evidence="2" type="ORF">ACFQ4A_05145</name>
</gene>
<dbReference type="PANTHER" id="PTHR45036:SF1">
    <property type="entry name" value="METHYLTRANSFERASE LIKE 7A"/>
    <property type="match status" value="1"/>
</dbReference>
<keyword evidence="2" id="KW-0489">Methyltransferase</keyword>
<feature type="domain" description="Methyltransferase type 11" evidence="1">
    <location>
        <begin position="37"/>
        <end position="130"/>
    </location>
</feature>
<dbReference type="GO" id="GO:0008168">
    <property type="term" value="F:methyltransferase activity"/>
    <property type="evidence" value="ECO:0007669"/>
    <property type="project" value="UniProtKB-KW"/>
</dbReference>
<dbReference type="EMBL" id="JBHTNH010000006">
    <property type="protein sequence ID" value="MFD1361055.1"/>
    <property type="molecule type" value="Genomic_DNA"/>
</dbReference>
<proteinExistence type="predicted"/>
<dbReference type="RefSeq" id="WP_382398258.1">
    <property type="nucleotide sequence ID" value="NZ_JBHTNH010000006.1"/>
</dbReference>
<protein>
    <submittedName>
        <fullName evidence="2">Class I SAM-dependent methyltransferase</fullName>
        <ecNumber evidence="2">2.1.1.-</ecNumber>
    </submittedName>
</protein>
<dbReference type="SUPFAM" id="SSF53335">
    <property type="entry name" value="S-adenosyl-L-methionine-dependent methyltransferases"/>
    <property type="match status" value="1"/>
</dbReference>
<evidence type="ECO:0000313" key="2">
    <source>
        <dbReference type="EMBL" id="MFD1361055.1"/>
    </source>
</evidence>
<name>A0ABW3ZSQ4_9BACI</name>
<accession>A0ABW3ZSQ4</accession>
<organism evidence="2 3">
    <name type="scientific">Lentibacillus salinarum</name>
    <dbReference type="NCBI Taxonomy" id="446820"/>
    <lineage>
        <taxon>Bacteria</taxon>
        <taxon>Bacillati</taxon>
        <taxon>Bacillota</taxon>
        <taxon>Bacilli</taxon>
        <taxon>Bacillales</taxon>
        <taxon>Bacillaceae</taxon>
        <taxon>Lentibacillus</taxon>
    </lineage>
</organism>
<dbReference type="InterPro" id="IPR013216">
    <property type="entry name" value="Methyltransf_11"/>
</dbReference>
<comment type="caution">
    <text evidence="2">The sequence shown here is derived from an EMBL/GenBank/DDBJ whole genome shotgun (WGS) entry which is preliminary data.</text>
</comment>
<keyword evidence="2" id="KW-0808">Transferase</keyword>
<dbReference type="Gene3D" id="3.40.50.150">
    <property type="entry name" value="Vaccinia Virus protein VP39"/>
    <property type="match status" value="1"/>
</dbReference>
<dbReference type="EC" id="2.1.1.-" evidence="2"/>
<keyword evidence="3" id="KW-1185">Reference proteome</keyword>
<dbReference type="PANTHER" id="PTHR45036">
    <property type="entry name" value="METHYLTRANSFERASE LIKE 7B"/>
    <property type="match status" value="1"/>
</dbReference>
<dbReference type="Pfam" id="PF08241">
    <property type="entry name" value="Methyltransf_11"/>
    <property type="match status" value="1"/>
</dbReference>
<sequence>MGEWFPRLYDTVMKPLERRKFKQIRTKLVEQATGRVLEIGSGTGANFPHYSNAVSVEAIEPNPVMRERSYKNRLESAAPIQVWSAHAEELPFQDNTFDSIVATLVFCTIPDPLQALEEIRRVAKPGAAILLFEHVRVNQAVMEKAQDILTPVWKHLCDGCHLNRDTLATVKQAGIRISSVESFYKGVFITVIGNTGTRRQAPCPDSR</sequence>
<evidence type="ECO:0000313" key="3">
    <source>
        <dbReference type="Proteomes" id="UP001597178"/>
    </source>
</evidence>
<evidence type="ECO:0000259" key="1">
    <source>
        <dbReference type="Pfam" id="PF08241"/>
    </source>
</evidence>
<dbReference type="InterPro" id="IPR029063">
    <property type="entry name" value="SAM-dependent_MTases_sf"/>
</dbReference>
<dbReference type="InterPro" id="IPR052356">
    <property type="entry name" value="Thiol_S-MT"/>
</dbReference>
<dbReference type="CDD" id="cd02440">
    <property type="entry name" value="AdoMet_MTases"/>
    <property type="match status" value="1"/>
</dbReference>
<dbReference type="Proteomes" id="UP001597178">
    <property type="component" value="Unassembled WGS sequence"/>
</dbReference>
<dbReference type="GO" id="GO:0032259">
    <property type="term" value="P:methylation"/>
    <property type="evidence" value="ECO:0007669"/>
    <property type="project" value="UniProtKB-KW"/>
</dbReference>